<reference evidence="9" key="2">
    <citation type="journal article" date="2021" name="PeerJ">
        <title>Extensive microbial diversity within the chicken gut microbiome revealed by metagenomics and culture.</title>
        <authorList>
            <person name="Gilroy R."/>
            <person name="Ravi A."/>
            <person name="Getino M."/>
            <person name="Pursley I."/>
            <person name="Horton D.L."/>
            <person name="Alikhan N.F."/>
            <person name="Baker D."/>
            <person name="Gharbi K."/>
            <person name="Hall N."/>
            <person name="Watson M."/>
            <person name="Adriaenssens E.M."/>
            <person name="Foster-Nyarko E."/>
            <person name="Jarju S."/>
            <person name="Secka A."/>
            <person name="Antonio M."/>
            <person name="Oren A."/>
            <person name="Chaudhuri R.R."/>
            <person name="La Ragione R."/>
            <person name="Hildebrand F."/>
            <person name="Pallen M.J."/>
        </authorList>
    </citation>
    <scope>NUCLEOTIDE SEQUENCE</scope>
    <source>
        <strain evidence="9">CHK154-7741</strain>
    </source>
</reference>
<evidence type="ECO:0000256" key="4">
    <source>
        <dbReference type="ARBA" id="ARBA00022679"/>
    </source>
</evidence>
<dbReference type="GO" id="GO:0016763">
    <property type="term" value="F:pentosyltransferase activity"/>
    <property type="evidence" value="ECO:0007669"/>
    <property type="project" value="TreeGrafter"/>
</dbReference>
<evidence type="ECO:0000256" key="6">
    <source>
        <dbReference type="ARBA" id="ARBA00022989"/>
    </source>
</evidence>
<evidence type="ECO:0000313" key="9">
    <source>
        <dbReference type="EMBL" id="HIU92017.1"/>
    </source>
</evidence>
<dbReference type="GO" id="GO:0005886">
    <property type="term" value="C:plasma membrane"/>
    <property type="evidence" value="ECO:0007669"/>
    <property type="project" value="UniProtKB-SubCell"/>
</dbReference>
<comment type="subcellular location">
    <subcellularLocation>
        <location evidence="1">Cell membrane</location>
        <topology evidence="1">Multi-pass membrane protein</topology>
    </subcellularLocation>
</comment>
<dbReference type="AlphaFoldDB" id="A0A9D1MZG8"/>
<accession>A0A9D1MZG8</accession>
<feature type="transmembrane region" description="Helical" evidence="8">
    <location>
        <begin position="84"/>
        <end position="106"/>
    </location>
</feature>
<evidence type="ECO:0000256" key="7">
    <source>
        <dbReference type="ARBA" id="ARBA00023136"/>
    </source>
</evidence>
<keyword evidence="6 8" id="KW-1133">Transmembrane helix</keyword>
<name>A0A9D1MZG8_9CLOT</name>
<dbReference type="GO" id="GO:0009103">
    <property type="term" value="P:lipopolysaccharide biosynthetic process"/>
    <property type="evidence" value="ECO:0007669"/>
    <property type="project" value="UniProtKB-ARBA"/>
</dbReference>
<reference evidence="9" key="1">
    <citation type="submission" date="2020-10" db="EMBL/GenBank/DDBJ databases">
        <authorList>
            <person name="Gilroy R."/>
        </authorList>
    </citation>
    <scope>NUCLEOTIDE SEQUENCE</scope>
    <source>
        <strain evidence="9">CHK154-7741</strain>
    </source>
</reference>
<evidence type="ECO:0000313" key="10">
    <source>
        <dbReference type="Proteomes" id="UP000886748"/>
    </source>
</evidence>
<feature type="transmembrane region" description="Helical" evidence="8">
    <location>
        <begin position="286"/>
        <end position="304"/>
    </location>
</feature>
<feature type="transmembrane region" description="Helical" evidence="8">
    <location>
        <begin position="167"/>
        <end position="193"/>
    </location>
</feature>
<dbReference type="Proteomes" id="UP000886748">
    <property type="component" value="Unassembled WGS sequence"/>
</dbReference>
<feature type="transmembrane region" description="Helical" evidence="8">
    <location>
        <begin position="9"/>
        <end position="31"/>
    </location>
</feature>
<evidence type="ECO:0000256" key="8">
    <source>
        <dbReference type="SAM" id="Phobius"/>
    </source>
</evidence>
<proteinExistence type="predicted"/>
<feature type="transmembrane region" description="Helical" evidence="8">
    <location>
        <begin position="138"/>
        <end position="155"/>
    </location>
</feature>
<keyword evidence="2" id="KW-1003">Cell membrane</keyword>
<evidence type="ECO:0000256" key="3">
    <source>
        <dbReference type="ARBA" id="ARBA00022676"/>
    </source>
</evidence>
<keyword evidence="4" id="KW-0808">Transferase</keyword>
<keyword evidence="3" id="KW-0328">Glycosyltransferase</keyword>
<feature type="transmembrane region" description="Helical" evidence="8">
    <location>
        <begin position="336"/>
        <end position="357"/>
    </location>
</feature>
<sequence length="480" mass="55951">MDRTKNKVIFYITLGLLVAAGVLFRVLFFSYARPFWNDECALALNLLNRNFIQLFAPLDFSQVTPPLYACMCKFCAVFSKQHEIAFRLPSLIFGLLSVIVFCLLSLKTLKSKAAVLFANMLFVLNYQLIYFSQELKHYACDVFCFCVILLFVFYVDKIKDNFKLLVATGILFALSVWFSYTASFALLTVFLILQKLSKKQLFALFVLPGFSLVMFAIYTFRLHTDGFLNDFWTQGFIAKNFSNILSLCAANLAYYFEDFKAKIIIVIMFVAGLYVLFKNIKVKRNLVLAIPFLTAFALSYFKIYPLYLRTAIYLFPVFVLVLSLAFQNLWCKRKPVYIFASIVLGMMFFMSSIATDYRLILQKHYYREDTKNLLQLFEKESNNKCTLIVPYSSSINFEYYKNSVRDPSQNIYVLKTPLYEQRQIKEVYDLLPSNRCYYILFTHSADKPYVFKNLSAYAGLQKNARVFSDEHYNALIKFEK</sequence>
<feature type="transmembrane region" description="Helical" evidence="8">
    <location>
        <begin position="311"/>
        <end position="330"/>
    </location>
</feature>
<dbReference type="PANTHER" id="PTHR33908">
    <property type="entry name" value="MANNOSYLTRANSFERASE YKCB-RELATED"/>
    <property type="match status" value="1"/>
</dbReference>
<evidence type="ECO:0000256" key="5">
    <source>
        <dbReference type="ARBA" id="ARBA00022692"/>
    </source>
</evidence>
<gene>
    <name evidence="9" type="ORF">IAD26_02660</name>
</gene>
<protein>
    <submittedName>
        <fullName evidence="9">Glycosyltransferase family 39 protein</fullName>
    </submittedName>
</protein>
<organism evidence="9 10">
    <name type="scientific">Candidatus Limenecus avicola</name>
    <dbReference type="NCBI Taxonomy" id="2840847"/>
    <lineage>
        <taxon>Bacteria</taxon>
        <taxon>Bacillati</taxon>
        <taxon>Bacillota</taxon>
        <taxon>Clostridia</taxon>
        <taxon>Eubacteriales</taxon>
        <taxon>Clostridiaceae</taxon>
        <taxon>Clostridiaceae incertae sedis</taxon>
        <taxon>Candidatus Limenecus</taxon>
    </lineage>
</organism>
<dbReference type="InterPro" id="IPR050297">
    <property type="entry name" value="LipidA_mod_glycosyltrf_83"/>
</dbReference>
<keyword evidence="7 8" id="KW-0472">Membrane</keyword>
<evidence type="ECO:0000256" key="2">
    <source>
        <dbReference type="ARBA" id="ARBA00022475"/>
    </source>
</evidence>
<feature type="transmembrane region" description="Helical" evidence="8">
    <location>
        <begin position="200"/>
        <end position="220"/>
    </location>
</feature>
<keyword evidence="5 8" id="KW-0812">Transmembrane</keyword>
<evidence type="ECO:0000256" key="1">
    <source>
        <dbReference type="ARBA" id="ARBA00004651"/>
    </source>
</evidence>
<comment type="caution">
    <text evidence="9">The sequence shown here is derived from an EMBL/GenBank/DDBJ whole genome shotgun (WGS) entry which is preliminary data.</text>
</comment>
<dbReference type="EMBL" id="DVOD01000019">
    <property type="protein sequence ID" value="HIU92017.1"/>
    <property type="molecule type" value="Genomic_DNA"/>
</dbReference>
<feature type="transmembrane region" description="Helical" evidence="8">
    <location>
        <begin position="263"/>
        <end position="280"/>
    </location>
</feature>
<dbReference type="PANTHER" id="PTHR33908:SF11">
    <property type="entry name" value="MEMBRANE PROTEIN"/>
    <property type="match status" value="1"/>
</dbReference>